<keyword evidence="2" id="KW-1185">Reference proteome</keyword>
<evidence type="ECO:0000313" key="1">
    <source>
        <dbReference type="EMBL" id="KAG8172632.1"/>
    </source>
</evidence>
<dbReference type="AlphaFoldDB" id="A0AAV6TKY4"/>
<comment type="caution">
    <text evidence="1">The sequence shown here is derived from an EMBL/GenBank/DDBJ whole genome shotgun (WGS) entry which is preliminary data.</text>
</comment>
<proteinExistence type="predicted"/>
<sequence length="121" mass="13982">MAKNLKHIFVLIHFYEESKYSVERLKDVIVPPTTEFFQEDCDLQKWDTSKTVEVPWNGLEYPARFLQFGDSKKEMEMLLDDLVEGKLSLSDVPLLQIAGGSTASKQKIKVVNAEKNERYLL</sequence>
<evidence type="ECO:0000313" key="2">
    <source>
        <dbReference type="Proteomes" id="UP000827092"/>
    </source>
</evidence>
<protein>
    <submittedName>
        <fullName evidence="1">Uncharacterized protein</fullName>
    </submittedName>
</protein>
<reference evidence="1 2" key="1">
    <citation type="journal article" date="2022" name="Nat. Ecol. Evol.">
        <title>A masculinizing supergene underlies an exaggerated male reproductive morph in a spider.</title>
        <authorList>
            <person name="Hendrickx F."/>
            <person name="De Corte Z."/>
            <person name="Sonet G."/>
            <person name="Van Belleghem S.M."/>
            <person name="Kostlbacher S."/>
            <person name="Vangestel C."/>
        </authorList>
    </citation>
    <scope>NUCLEOTIDE SEQUENCE [LARGE SCALE GENOMIC DNA]</scope>
    <source>
        <strain evidence="1">W744_W776</strain>
    </source>
</reference>
<organism evidence="1 2">
    <name type="scientific">Oedothorax gibbosus</name>
    <dbReference type="NCBI Taxonomy" id="931172"/>
    <lineage>
        <taxon>Eukaryota</taxon>
        <taxon>Metazoa</taxon>
        <taxon>Ecdysozoa</taxon>
        <taxon>Arthropoda</taxon>
        <taxon>Chelicerata</taxon>
        <taxon>Arachnida</taxon>
        <taxon>Araneae</taxon>
        <taxon>Araneomorphae</taxon>
        <taxon>Entelegynae</taxon>
        <taxon>Araneoidea</taxon>
        <taxon>Linyphiidae</taxon>
        <taxon>Erigoninae</taxon>
        <taxon>Oedothorax</taxon>
    </lineage>
</organism>
<dbReference type="Proteomes" id="UP000827092">
    <property type="component" value="Unassembled WGS sequence"/>
</dbReference>
<name>A0AAV6TKY4_9ARAC</name>
<dbReference type="EMBL" id="JAFNEN010002516">
    <property type="protein sequence ID" value="KAG8172632.1"/>
    <property type="molecule type" value="Genomic_DNA"/>
</dbReference>
<gene>
    <name evidence="1" type="ORF">JTE90_001700</name>
</gene>
<accession>A0AAV6TKY4</accession>